<evidence type="ECO:0000256" key="1">
    <source>
        <dbReference type="ARBA" id="ARBA00006817"/>
    </source>
</evidence>
<protein>
    <submittedName>
        <fullName evidence="3">Uncharacterized conserved protein YndB, AHSA1/START domain</fullName>
    </submittedName>
</protein>
<dbReference type="InterPro" id="IPR013538">
    <property type="entry name" value="ASHA1/2-like_C"/>
</dbReference>
<proteinExistence type="inferred from homology"/>
<dbReference type="InterPro" id="IPR023393">
    <property type="entry name" value="START-like_dom_sf"/>
</dbReference>
<dbReference type="STRING" id="428993.SAMN06296058_3249"/>
<accession>A0A1T5LW97</accession>
<dbReference type="SUPFAM" id="SSF55961">
    <property type="entry name" value="Bet v1-like"/>
    <property type="match status" value="1"/>
</dbReference>
<dbReference type="AlphaFoldDB" id="A0A1T5LW97"/>
<dbReference type="Gene3D" id="3.30.530.20">
    <property type="match status" value="1"/>
</dbReference>
<reference evidence="3 4" key="1">
    <citation type="submission" date="2017-02" db="EMBL/GenBank/DDBJ databases">
        <authorList>
            <person name="Peterson S.W."/>
        </authorList>
    </citation>
    <scope>NUCLEOTIDE SEQUENCE [LARGE SCALE GENOMIC DNA]</scope>
    <source>
        <strain evidence="3 4">P15</strain>
    </source>
</reference>
<dbReference type="EMBL" id="FUZV01000002">
    <property type="protein sequence ID" value="SKC80241.1"/>
    <property type="molecule type" value="Genomic_DNA"/>
</dbReference>
<dbReference type="Proteomes" id="UP000190341">
    <property type="component" value="Unassembled WGS sequence"/>
</dbReference>
<evidence type="ECO:0000313" key="4">
    <source>
        <dbReference type="Proteomes" id="UP000190341"/>
    </source>
</evidence>
<evidence type="ECO:0000259" key="2">
    <source>
        <dbReference type="Pfam" id="PF08327"/>
    </source>
</evidence>
<evidence type="ECO:0000313" key="3">
    <source>
        <dbReference type="EMBL" id="SKC80241.1"/>
    </source>
</evidence>
<dbReference type="RefSeq" id="WP_217698683.1">
    <property type="nucleotide sequence ID" value="NZ_BMCL01000001.1"/>
</dbReference>
<keyword evidence="4" id="KW-1185">Reference proteome</keyword>
<feature type="domain" description="Activator of Hsp90 ATPase homologue 1/2-like C-terminal" evidence="2">
    <location>
        <begin position="17"/>
        <end position="115"/>
    </location>
</feature>
<sequence>MNDKEIAAKVEMLIRRPVAEVFEAFVDPQITSRFWFSRGSGRLEAGKSVRWDWEMYGFSMDAHVKAIEPNKRLLVEWSADGAPTDIEWVFTSRPDGTTFVSITNSGFHGDAREKADAAIASTEGFAFVLAGAKALLEHGIQLNLVPDRFPDGLPKT</sequence>
<dbReference type="CDD" id="cd08901">
    <property type="entry name" value="SRPBCC_CalC_Aha1-like_8"/>
    <property type="match status" value="1"/>
</dbReference>
<dbReference type="Pfam" id="PF08327">
    <property type="entry name" value="AHSA1"/>
    <property type="match status" value="1"/>
</dbReference>
<organism evidence="3 4">
    <name type="scientific">Pseudoxanthomonas indica</name>
    <dbReference type="NCBI Taxonomy" id="428993"/>
    <lineage>
        <taxon>Bacteria</taxon>
        <taxon>Pseudomonadati</taxon>
        <taxon>Pseudomonadota</taxon>
        <taxon>Gammaproteobacteria</taxon>
        <taxon>Lysobacterales</taxon>
        <taxon>Lysobacteraceae</taxon>
        <taxon>Pseudoxanthomonas</taxon>
    </lineage>
</organism>
<name>A0A1T5LW97_9GAMM</name>
<comment type="similarity">
    <text evidence="1">Belongs to the AHA1 family.</text>
</comment>
<gene>
    <name evidence="3" type="ORF">SAMN06296058_3249</name>
</gene>